<dbReference type="InterPro" id="IPR011701">
    <property type="entry name" value="MFS"/>
</dbReference>
<evidence type="ECO:0000256" key="7">
    <source>
        <dbReference type="SAM" id="Phobius"/>
    </source>
</evidence>
<sequence>MVIIEINWKRNLFVAWFGTFFTAASVSLVMPFMALYVEKLGVSGHQVELFAGLAISVSALASGLIAPVWGRLADQRGRRLMMIRASVVMTFTMGALAFVPNVWWLLIMRLLNGLFSGYIPNSTALIASQVPREKSGYALGMLSTGMIAGALIGPSIGGFLAQSVGMENVFLITGGILLLVTLLTVCLVKEDFTPVEKRDLLSTKEILARVTNRQILFGLFITSFVLQLTVQSIAPILALYIRELNGGTSGNLMTISGFIVSAAGLSAVLSSGTLGKIGDKIGSHRLIILGLIYSFLIYIPMIFVKTPFQLGFFRFMLGFGSGALMPSVNSLLSRITPPEGISRIFSFNQMFTNFGQVAGPLLGSAIAGYISYRAVFIVTSCFVLFNLIWSFFNFRKLLGVRDIAR</sequence>
<evidence type="ECO:0000256" key="1">
    <source>
        <dbReference type="ARBA" id="ARBA00004651"/>
    </source>
</evidence>
<dbReference type="SUPFAM" id="SSF103473">
    <property type="entry name" value="MFS general substrate transporter"/>
    <property type="match status" value="1"/>
</dbReference>
<keyword evidence="6 7" id="KW-0472">Membrane</keyword>
<dbReference type="PANTHER" id="PTHR43414:SF6">
    <property type="entry name" value="MULTIDRUG RESISTANCE PROTEIN MDTG"/>
    <property type="match status" value="1"/>
</dbReference>
<reference evidence="10" key="1">
    <citation type="submission" date="2017-08" db="EMBL/GenBank/DDBJ databases">
        <title>Draft genome sequence of Lactococcus sp. strain Rs-Y01, isolated from the gut of the lower termite Reticulitermes speratus.</title>
        <authorList>
            <person name="Ohkuma M."/>
            <person name="Yuki M."/>
        </authorList>
    </citation>
    <scope>NUCLEOTIDE SEQUENCE [LARGE SCALE GENOMIC DNA]</scope>
    <source>
        <strain evidence="10">Rs-Y01</strain>
    </source>
</reference>
<proteinExistence type="predicted"/>
<dbReference type="PANTHER" id="PTHR43414">
    <property type="entry name" value="MULTIDRUG RESISTANCE PROTEIN MDTG"/>
    <property type="match status" value="1"/>
</dbReference>
<protein>
    <recommendedName>
        <fullName evidence="8">Major facilitator superfamily (MFS) profile domain-containing protein</fullName>
    </recommendedName>
</protein>
<accession>A0A224WXH3</accession>
<feature type="transmembrane region" description="Helical" evidence="7">
    <location>
        <begin position="168"/>
        <end position="188"/>
    </location>
</feature>
<feature type="transmembrane region" description="Helical" evidence="7">
    <location>
        <begin position="253"/>
        <end position="274"/>
    </location>
</feature>
<feature type="transmembrane region" description="Helical" evidence="7">
    <location>
        <begin position="310"/>
        <end position="332"/>
    </location>
</feature>
<evidence type="ECO:0000259" key="8">
    <source>
        <dbReference type="PROSITE" id="PS50850"/>
    </source>
</evidence>
<feature type="transmembrane region" description="Helical" evidence="7">
    <location>
        <begin position="81"/>
        <end position="100"/>
    </location>
</feature>
<feature type="transmembrane region" description="Helical" evidence="7">
    <location>
        <begin position="12"/>
        <end position="37"/>
    </location>
</feature>
<evidence type="ECO:0000256" key="6">
    <source>
        <dbReference type="ARBA" id="ARBA00023136"/>
    </source>
</evidence>
<name>A0A224WXH3_9LACT</name>
<dbReference type="Pfam" id="PF07690">
    <property type="entry name" value="MFS_1"/>
    <property type="match status" value="1"/>
</dbReference>
<feature type="domain" description="Major facilitator superfamily (MFS) profile" evidence="8">
    <location>
        <begin position="11"/>
        <end position="398"/>
    </location>
</feature>
<evidence type="ECO:0000256" key="2">
    <source>
        <dbReference type="ARBA" id="ARBA00022448"/>
    </source>
</evidence>
<organism evidence="9 10">
    <name type="scientific">Pseudolactococcus reticulitermitis</name>
    <dbReference type="NCBI Taxonomy" id="2025039"/>
    <lineage>
        <taxon>Bacteria</taxon>
        <taxon>Bacillati</taxon>
        <taxon>Bacillota</taxon>
        <taxon>Bacilli</taxon>
        <taxon>Lactobacillales</taxon>
        <taxon>Streptococcaceae</taxon>
        <taxon>Pseudolactococcus</taxon>
    </lineage>
</organism>
<evidence type="ECO:0000313" key="9">
    <source>
        <dbReference type="EMBL" id="GAX46989.1"/>
    </source>
</evidence>
<dbReference type="InterPro" id="IPR001958">
    <property type="entry name" value="Tet-R_TetA/multi-R_MdtG-like"/>
</dbReference>
<evidence type="ECO:0000313" key="10">
    <source>
        <dbReference type="Proteomes" id="UP000218689"/>
    </source>
</evidence>
<feature type="transmembrane region" description="Helical" evidence="7">
    <location>
        <begin position="372"/>
        <end position="392"/>
    </location>
</feature>
<keyword evidence="3" id="KW-1003">Cell membrane</keyword>
<evidence type="ECO:0000256" key="4">
    <source>
        <dbReference type="ARBA" id="ARBA00022692"/>
    </source>
</evidence>
<comment type="caution">
    <text evidence="9">The sequence shown here is derived from an EMBL/GenBank/DDBJ whole genome shotgun (WGS) entry which is preliminary data.</text>
</comment>
<dbReference type="InterPro" id="IPR036259">
    <property type="entry name" value="MFS_trans_sf"/>
</dbReference>
<dbReference type="AlphaFoldDB" id="A0A224WXH3"/>
<dbReference type="Gene3D" id="1.20.1250.20">
    <property type="entry name" value="MFS general substrate transporter like domains"/>
    <property type="match status" value="2"/>
</dbReference>
<comment type="subcellular location">
    <subcellularLocation>
        <location evidence="1">Cell membrane</location>
        <topology evidence="1">Multi-pass membrane protein</topology>
    </subcellularLocation>
</comment>
<dbReference type="Proteomes" id="UP000218689">
    <property type="component" value="Unassembled WGS sequence"/>
</dbReference>
<keyword evidence="4 7" id="KW-0812">Transmembrane</keyword>
<feature type="transmembrane region" description="Helical" evidence="7">
    <location>
        <begin position="215"/>
        <end position="241"/>
    </location>
</feature>
<dbReference type="EMBL" id="BEDT01000001">
    <property type="protein sequence ID" value="GAX46989.1"/>
    <property type="molecule type" value="Genomic_DNA"/>
</dbReference>
<dbReference type="GO" id="GO:0005886">
    <property type="term" value="C:plasma membrane"/>
    <property type="evidence" value="ECO:0007669"/>
    <property type="project" value="UniProtKB-SubCell"/>
</dbReference>
<evidence type="ECO:0000256" key="3">
    <source>
        <dbReference type="ARBA" id="ARBA00022475"/>
    </source>
</evidence>
<dbReference type="PROSITE" id="PS50850">
    <property type="entry name" value="MFS"/>
    <property type="match status" value="1"/>
</dbReference>
<keyword evidence="2" id="KW-0813">Transport</keyword>
<evidence type="ECO:0000256" key="5">
    <source>
        <dbReference type="ARBA" id="ARBA00022989"/>
    </source>
</evidence>
<keyword evidence="5 7" id="KW-1133">Transmembrane helix</keyword>
<keyword evidence="10" id="KW-1185">Reference proteome</keyword>
<dbReference type="GO" id="GO:0022857">
    <property type="term" value="F:transmembrane transporter activity"/>
    <property type="evidence" value="ECO:0007669"/>
    <property type="project" value="InterPro"/>
</dbReference>
<dbReference type="InterPro" id="IPR020846">
    <property type="entry name" value="MFS_dom"/>
</dbReference>
<dbReference type="CDD" id="cd17391">
    <property type="entry name" value="MFS_MdtG_MDR_like"/>
    <property type="match status" value="1"/>
</dbReference>
<dbReference type="PRINTS" id="PR01035">
    <property type="entry name" value="TCRTETA"/>
</dbReference>
<gene>
    <name evidence="9" type="ORF">RsY01_569</name>
</gene>
<feature type="transmembrane region" description="Helical" evidence="7">
    <location>
        <begin position="139"/>
        <end position="162"/>
    </location>
</feature>
<feature type="transmembrane region" description="Helical" evidence="7">
    <location>
        <begin position="106"/>
        <end position="127"/>
    </location>
</feature>
<feature type="transmembrane region" description="Helical" evidence="7">
    <location>
        <begin position="286"/>
        <end position="304"/>
    </location>
</feature>
<feature type="transmembrane region" description="Helical" evidence="7">
    <location>
        <begin position="49"/>
        <end position="69"/>
    </location>
</feature>
<feature type="transmembrane region" description="Helical" evidence="7">
    <location>
        <begin position="344"/>
        <end position="366"/>
    </location>
</feature>